<name>K1RKU6_9ZZZZ</name>
<proteinExistence type="predicted"/>
<accession>K1RKU6</accession>
<dbReference type="EMBL" id="AJWZ01010167">
    <property type="protein sequence ID" value="EKC49242.1"/>
    <property type="molecule type" value="Genomic_DNA"/>
</dbReference>
<organism evidence="1">
    <name type="scientific">human gut metagenome</name>
    <dbReference type="NCBI Taxonomy" id="408170"/>
    <lineage>
        <taxon>unclassified sequences</taxon>
        <taxon>metagenomes</taxon>
        <taxon>organismal metagenomes</taxon>
    </lineage>
</organism>
<evidence type="ECO:0000313" key="1">
    <source>
        <dbReference type="EMBL" id="EKC49242.1"/>
    </source>
</evidence>
<reference evidence="1" key="1">
    <citation type="journal article" date="2013" name="Environ. Microbiol.">
        <title>Microbiota from the distal guts of lean and obese adolescents exhibit partial functional redundancy besides clear differences in community structure.</title>
        <authorList>
            <person name="Ferrer M."/>
            <person name="Ruiz A."/>
            <person name="Lanza F."/>
            <person name="Haange S.B."/>
            <person name="Oberbach A."/>
            <person name="Till H."/>
            <person name="Bargiela R."/>
            <person name="Campoy C."/>
            <person name="Segura M.T."/>
            <person name="Richter M."/>
            <person name="von Bergen M."/>
            <person name="Seifert J."/>
            <person name="Suarez A."/>
        </authorList>
    </citation>
    <scope>NUCLEOTIDE SEQUENCE</scope>
</reference>
<sequence>MTGIKSFALWIWLASVQRYLKKRGFVNNLDESEEINACSIEVPVQIDGKTEQWLVQFKNETHNHP</sequence>
<dbReference type="AlphaFoldDB" id="K1RKU6"/>
<feature type="non-terminal residue" evidence="1">
    <location>
        <position position="65"/>
    </location>
</feature>
<gene>
    <name evidence="1" type="ORF">OBE_14745</name>
</gene>
<protein>
    <submittedName>
        <fullName evidence="1">Phosphoribosylformylglycinamidine synthase</fullName>
    </submittedName>
</protein>
<comment type="caution">
    <text evidence="1">The sequence shown here is derived from an EMBL/GenBank/DDBJ whole genome shotgun (WGS) entry which is preliminary data.</text>
</comment>